<dbReference type="InterPro" id="IPR038713">
    <property type="entry name" value="Terminase_Gp1_N_sf"/>
</dbReference>
<evidence type="ECO:0000313" key="2">
    <source>
        <dbReference type="EMBL" id="MBD8122550.1"/>
    </source>
</evidence>
<organism evidence="2 3">
    <name type="scientific">Pseudomonas lutea</name>
    <dbReference type="NCBI Taxonomy" id="243924"/>
    <lineage>
        <taxon>Bacteria</taxon>
        <taxon>Pseudomonadati</taxon>
        <taxon>Pseudomonadota</taxon>
        <taxon>Gammaproteobacteria</taxon>
        <taxon>Pseudomonadales</taxon>
        <taxon>Pseudomonadaceae</taxon>
        <taxon>Pseudomonas</taxon>
    </lineage>
</organism>
<dbReference type="Proteomes" id="UP000625247">
    <property type="component" value="Unassembled WGS sequence"/>
</dbReference>
<feature type="compositionally biased region" description="Low complexity" evidence="1">
    <location>
        <begin position="123"/>
        <end position="132"/>
    </location>
</feature>
<proteinExistence type="predicted"/>
<feature type="compositionally biased region" description="Basic and acidic residues" evidence="1">
    <location>
        <begin position="111"/>
        <end position="122"/>
    </location>
</feature>
<protein>
    <submittedName>
        <fullName evidence="2">Terminase small subunit</fullName>
    </submittedName>
</protein>
<keyword evidence="3" id="KW-1185">Reference proteome</keyword>
<dbReference type="EMBL" id="JACYNP010000006">
    <property type="protein sequence ID" value="MBD8122550.1"/>
    <property type="molecule type" value="Genomic_DNA"/>
</dbReference>
<evidence type="ECO:0000256" key="1">
    <source>
        <dbReference type="SAM" id="MobiDB-lite"/>
    </source>
</evidence>
<evidence type="ECO:0000313" key="3">
    <source>
        <dbReference type="Proteomes" id="UP000625247"/>
    </source>
</evidence>
<gene>
    <name evidence="2" type="ORF">IFT62_15105</name>
</gene>
<reference evidence="2 3" key="1">
    <citation type="journal article" date="2020" name="FEMS Microbiol. Ecol.">
        <title>Temporal dynamics of bacterial communities during seed development and maturation.</title>
        <authorList>
            <person name="Chesneau G."/>
            <person name="Torres-Cortes G."/>
            <person name="Briand M."/>
            <person name="Darrasse A."/>
            <person name="Preveaux A."/>
            <person name="Marais C."/>
            <person name="Jacques M.A."/>
            <person name="Shade A."/>
            <person name="Barret M."/>
        </authorList>
    </citation>
    <scope>NUCLEOTIDE SEQUENCE [LARGE SCALE GENOMIC DNA]</scope>
    <source>
        <strain evidence="2 3">CFBP13723</strain>
    </source>
</reference>
<dbReference type="RefSeq" id="WP_191944711.1">
    <property type="nucleotide sequence ID" value="NZ_JACYNP010000006.1"/>
</dbReference>
<feature type="region of interest" description="Disordered" evidence="1">
    <location>
        <begin position="106"/>
        <end position="144"/>
    </location>
</feature>
<sequence>MAFTEKKRRYVEARLSGLAMKAAAIFAGCPETTARQAATRLEKDPDVQAAMTRLAEPKCSGGKQQICLPPEPQTNPLAFFEAMMNDPREDSKIRLEAARSLAAYTLPKPGDLGKKEAKEVAAKKAGSGKFSAAPPPPTHLRSVK</sequence>
<accession>A0ABR9A8V1</accession>
<dbReference type="Gene3D" id="1.10.10.1400">
    <property type="entry name" value="Terminase, small subunit, N-terminal DNA-binding domain, HTH motif"/>
    <property type="match status" value="1"/>
</dbReference>
<comment type="caution">
    <text evidence="2">The sequence shown here is derived from an EMBL/GenBank/DDBJ whole genome shotgun (WGS) entry which is preliminary data.</text>
</comment>
<name>A0ABR9A8V1_9PSED</name>